<feature type="transmembrane region" description="Helical" evidence="2">
    <location>
        <begin position="332"/>
        <end position="350"/>
    </location>
</feature>
<feature type="transmembrane region" description="Helical" evidence="2">
    <location>
        <begin position="108"/>
        <end position="125"/>
    </location>
</feature>
<keyword evidence="2" id="KW-0472">Membrane</keyword>
<protein>
    <recommendedName>
        <fullName evidence="4">Glycosyltransferase RgtA/B/C/D-like domain-containing protein</fullName>
    </recommendedName>
</protein>
<feature type="compositionally biased region" description="Low complexity" evidence="1">
    <location>
        <begin position="1"/>
        <end position="19"/>
    </location>
</feature>
<name>A0A6J4R945_9ACTN</name>
<feature type="transmembrane region" description="Helical" evidence="2">
    <location>
        <begin position="220"/>
        <end position="239"/>
    </location>
</feature>
<dbReference type="AlphaFoldDB" id="A0A6J4R945"/>
<feature type="region of interest" description="Disordered" evidence="1">
    <location>
        <begin position="1"/>
        <end position="30"/>
    </location>
</feature>
<evidence type="ECO:0000256" key="1">
    <source>
        <dbReference type="SAM" id="MobiDB-lite"/>
    </source>
</evidence>
<proteinExistence type="predicted"/>
<feature type="transmembrane region" description="Helical" evidence="2">
    <location>
        <begin position="185"/>
        <end position="208"/>
    </location>
</feature>
<organism evidence="3">
    <name type="scientific">uncultured Solirubrobacteraceae bacterium</name>
    <dbReference type="NCBI Taxonomy" id="1162706"/>
    <lineage>
        <taxon>Bacteria</taxon>
        <taxon>Bacillati</taxon>
        <taxon>Actinomycetota</taxon>
        <taxon>Thermoleophilia</taxon>
        <taxon>Solirubrobacterales</taxon>
        <taxon>Solirubrobacteraceae</taxon>
        <taxon>environmental samples</taxon>
    </lineage>
</organism>
<reference evidence="3" key="1">
    <citation type="submission" date="2020-02" db="EMBL/GenBank/DDBJ databases">
        <authorList>
            <person name="Meier V. D."/>
        </authorList>
    </citation>
    <scope>NUCLEOTIDE SEQUENCE</scope>
    <source>
        <strain evidence="3">AVDCRST_MAG38</strain>
    </source>
</reference>
<keyword evidence="2" id="KW-1133">Transmembrane helix</keyword>
<accession>A0A6J4R945</accession>
<evidence type="ECO:0000313" key="3">
    <source>
        <dbReference type="EMBL" id="CAA9467606.1"/>
    </source>
</evidence>
<evidence type="ECO:0008006" key="4">
    <source>
        <dbReference type="Google" id="ProtNLM"/>
    </source>
</evidence>
<evidence type="ECO:0000256" key="2">
    <source>
        <dbReference type="SAM" id="Phobius"/>
    </source>
</evidence>
<feature type="transmembrane region" description="Helical" evidence="2">
    <location>
        <begin position="33"/>
        <end position="52"/>
    </location>
</feature>
<gene>
    <name evidence="3" type="ORF">AVDCRST_MAG38-863</name>
</gene>
<feature type="transmembrane region" description="Helical" evidence="2">
    <location>
        <begin position="302"/>
        <end position="326"/>
    </location>
</feature>
<feature type="transmembrane region" description="Helical" evidence="2">
    <location>
        <begin position="362"/>
        <end position="379"/>
    </location>
</feature>
<keyword evidence="2" id="KW-0812">Transmembrane</keyword>
<sequence length="503" mass="54919">MTGAVRPPAAPDAAGARPHGASRRPGGRSSPRGLLGAVVTILGVAGILRAAYDPWYLNYDARYALLWARDFWSGSRPEYLADFAPTPHPLQMAASSLALPFGEHAEQVIVWTVLLCFGAVVWLIFRLGSELFHPAVGAVAALVVFTRPAFQRDALLSYQDVPFAALIVGAALLEARSPRRGAPVLVLLALAGLLRPEAWVLAGLYVLWLWPARGLRGSVVPALLAALAPVVWATTDWLVTGDLLHSLHGTAELAEEVGRRRHIEQVPFWTAQYFGFTLREPLVLGVPIGLVFAWHHARRRAWLPLAIVLAMTAVFAVGPLFGLPLIGRYVRTPAAFLALFYGLAVCGWLLLPPGRSRRRWQLAGLVALAASIVFIPWHAAMLSGLERRIGLDGALYRQLEAVGDAPEVRAAFARCAPLSTADHRPIPFIRYWLDGAPGSVGTIKSGASPMGRLFLVPRRSRLAKRTFRENFPVFTVPQGYRTLYENPSWRVWAAPGCLTRPRG</sequence>
<feature type="transmembrane region" description="Helical" evidence="2">
    <location>
        <begin position="132"/>
        <end position="150"/>
    </location>
</feature>
<dbReference type="EMBL" id="CADCVJ010000060">
    <property type="protein sequence ID" value="CAA9467606.1"/>
    <property type="molecule type" value="Genomic_DNA"/>
</dbReference>